<evidence type="ECO:0000313" key="4">
    <source>
        <dbReference type="Proteomes" id="UP000005877"/>
    </source>
</evidence>
<dbReference type="GO" id="GO:0006096">
    <property type="term" value="P:glycolytic process"/>
    <property type="evidence" value="ECO:0007669"/>
    <property type="project" value="InterPro"/>
</dbReference>
<evidence type="ECO:0000256" key="1">
    <source>
        <dbReference type="ARBA" id="ARBA00022679"/>
    </source>
</evidence>
<accession>G7WLG5</accession>
<dbReference type="GO" id="GO:0005536">
    <property type="term" value="F:D-glucose binding"/>
    <property type="evidence" value="ECO:0007669"/>
    <property type="project" value="InterPro"/>
</dbReference>
<dbReference type="Proteomes" id="UP000005877">
    <property type="component" value="Chromosome"/>
</dbReference>
<dbReference type="CDD" id="cd24008">
    <property type="entry name" value="ASKHA_NBD_GLK"/>
    <property type="match status" value="1"/>
</dbReference>
<keyword evidence="1" id="KW-0808">Transferase</keyword>
<keyword evidence="2 3" id="KW-0418">Kinase</keyword>
<name>G7WLG5_METH6</name>
<reference evidence="3 4" key="1">
    <citation type="journal article" date="2012" name="PLoS ONE">
        <title>The genome characteristics and predicted function of methyl-group oxidation pathway in the obligate aceticlastic methanogens, Methanosaeta spp.</title>
        <authorList>
            <person name="Zhu J."/>
            <person name="Zheng H."/>
            <person name="Ai G."/>
            <person name="Zhang G."/>
            <person name="Liu D."/>
            <person name="Liu X."/>
            <person name="Dong X."/>
        </authorList>
    </citation>
    <scope>NUCLEOTIDE SEQUENCE [LARGE SCALE GENOMIC DNA]</scope>
    <source>
        <strain evidence="3 4">6Ac</strain>
    </source>
</reference>
<dbReference type="EMBL" id="CP003117">
    <property type="protein sequence ID" value="AET64268.1"/>
    <property type="molecule type" value="Genomic_DNA"/>
</dbReference>
<evidence type="ECO:0000313" key="3">
    <source>
        <dbReference type="EMBL" id="AET64268.1"/>
    </source>
</evidence>
<dbReference type="SUPFAM" id="SSF53067">
    <property type="entry name" value="Actin-like ATPase domain"/>
    <property type="match status" value="1"/>
</dbReference>
<keyword evidence="4" id="KW-1185">Reference proteome</keyword>
<dbReference type="STRING" id="1110509.Mhar_0897"/>
<dbReference type="PANTHER" id="PTHR47363">
    <property type="entry name" value="GLUCOKINASE"/>
    <property type="match status" value="1"/>
</dbReference>
<dbReference type="GO" id="GO:0005524">
    <property type="term" value="F:ATP binding"/>
    <property type="evidence" value="ECO:0007669"/>
    <property type="project" value="InterPro"/>
</dbReference>
<dbReference type="GO" id="GO:0004340">
    <property type="term" value="F:glucokinase activity"/>
    <property type="evidence" value="ECO:0007669"/>
    <property type="project" value="InterPro"/>
</dbReference>
<dbReference type="Pfam" id="PF02685">
    <property type="entry name" value="Glucokinase"/>
    <property type="match status" value="1"/>
</dbReference>
<dbReference type="InterPro" id="IPR043129">
    <property type="entry name" value="ATPase_NBD"/>
</dbReference>
<gene>
    <name evidence="3" type="ordered locus">Mhar_0897</name>
</gene>
<dbReference type="AlphaFoldDB" id="G7WLG5"/>
<organism evidence="3 4">
    <name type="scientific">Methanothrix harundinacea (strain 6Ac)</name>
    <name type="common">Methanosaeta harundinacea</name>
    <dbReference type="NCBI Taxonomy" id="1110509"/>
    <lineage>
        <taxon>Archaea</taxon>
        <taxon>Methanobacteriati</taxon>
        <taxon>Methanobacteriota</taxon>
        <taxon>Stenosarchaea group</taxon>
        <taxon>Methanomicrobia</taxon>
        <taxon>Methanotrichales</taxon>
        <taxon>Methanotrichaceae</taxon>
        <taxon>Methanothrix</taxon>
    </lineage>
</organism>
<dbReference type="PANTHER" id="PTHR47363:SF1">
    <property type="entry name" value="GLUCOKINASE"/>
    <property type="match status" value="1"/>
</dbReference>
<dbReference type="Gene3D" id="3.40.367.20">
    <property type="match status" value="1"/>
</dbReference>
<dbReference type="KEGG" id="mhi:Mhar_0897"/>
<proteinExistence type="predicted"/>
<dbReference type="PATRIC" id="fig|1110509.7.peg.999"/>
<protein>
    <submittedName>
        <fullName evidence="3">Glucokinase</fullName>
    </submittedName>
</protein>
<dbReference type="InterPro" id="IPR003836">
    <property type="entry name" value="Glucokinase"/>
</dbReference>
<evidence type="ECO:0000256" key="2">
    <source>
        <dbReference type="ARBA" id="ARBA00022777"/>
    </source>
</evidence>
<dbReference type="Gene3D" id="3.30.420.40">
    <property type="match status" value="1"/>
</dbReference>
<dbReference type="HOGENOM" id="CLU_042582_0_0_2"/>
<sequence>MTWMKSNGAIDEMKTRIHQPDFDVGQFEGFVLGGDVGGTNTNIAVAGVREGKATLLYSAHFESRRLTSLAPAIREALDYGRVKYGIEVVRGVVGVAGPVTDPRKAKPTNLPWTVDAEEMRREFGFEEFRIENDFQIIGRGIESLKETDLFSAKGGDPAFGDGRAVIGAGTGLGKAILVYDGEKYRPVPSEGGHADFPIQDHFDLDLADFIRGGRDTPASYEDLLSGRGIEVIYDFLKGRRGRTDLTAEIEEAEDKAAAISKQRKTDPLCRETFAVYARCFGRCAKNFVLEAVATGGLYIAGGIAAKNREVFASTEFSTEFLNAEKQRHLLERTPVSVITNYDVSLYGACNAAVHPSD</sequence>